<evidence type="ECO:0008006" key="10">
    <source>
        <dbReference type="Google" id="ProtNLM"/>
    </source>
</evidence>
<gene>
    <name evidence="8" type="ORF">CMV30_07245</name>
</gene>
<evidence type="ECO:0000256" key="5">
    <source>
        <dbReference type="ARBA" id="ARBA00023163"/>
    </source>
</evidence>
<evidence type="ECO:0000259" key="7">
    <source>
        <dbReference type="Pfam" id="PF08281"/>
    </source>
</evidence>
<keyword evidence="3" id="KW-0731">Sigma factor</keyword>
<evidence type="ECO:0000256" key="4">
    <source>
        <dbReference type="ARBA" id="ARBA00023125"/>
    </source>
</evidence>
<evidence type="ECO:0000256" key="2">
    <source>
        <dbReference type="ARBA" id="ARBA00023015"/>
    </source>
</evidence>
<dbReference type="InterPro" id="IPR014284">
    <property type="entry name" value="RNA_pol_sigma-70_dom"/>
</dbReference>
<evidence type="ECO:0000256" key="3">
    <source>
        <dbReference type="ARBA" id="ARBA00023082"/>
    </source>
</evidence>
<proteinExistence type="inferred from homology"/>
<keyword evidence="9" id="KW-1185">Reference proteome</keyword>
<dbReference type="AlphaFoldDB" id="A0A290Q5P4"/>
<dbReference type="Proteomes" id="UP000217265">
    <property type="component" value="Chromosome"/>
</dbReference>
<feature type="domain" description="RNA polymerase sigma factor 70 region 4 type 2" evidence="7">
    <location>
        <begin position="172"/>
        <end position="224"/>
    </location>
</feature>
<dbReference type="InterPro" id="IPR039425">
    <property type="entry name" value="RNA_pol_sigma-70-like"/>
</dbReference>
<organism evidence="8 9">
    <name type="scientific">Nibricoccus aquaticus</name>
    <dbReference type="NCBI Taxonomy" id="2576891"/>
    <lineage>
        <taxon>Bacteria</taxon>
        <taxon>Pseudomonadati</taxon>
        <taxon>Verrucomicrobiota</taxon>
        <taxon>Opitutia</taxon>
        <taxon>Opitutales</taxon>
        <taxon>Opitutaceae</taxon>
        <taxon>Nibricoccus</taxon>
    </lineage>
</organism>
<dbReference type="PANTHER" id="PTHR43133">
    <property type="entry name" value="RNA POLYMERASE ECF-TYPE SIGMA FACTO"/>
    <property type="match status" value="1"/>
</dbReference>
<keyword evidence="4" id="KW-0238">DNA-binding</keyword>
<name>A0A290Q5P4_9BACT</name>
<reference evidence="8 9" key="1">
    <citation type="submission" date="2017-09" db="EMBL/GenBank/DDBJ databases">
        <title>Complete genome sequence of Verrucomicrobial strain HZ-65, isolated from freshwater.</title>
        <authorList>
            <person name="Choi A."/>
        </authorList>
    </citation>
    <scope>NUCLEOTIDE SEQUENCE [LARGE SCALE GENOMIC DNA]</scope>
    <source>
        <strain evidence="8 9">HZ-65</strain>
    </source>
</reference>
<dbReference type="InterPro" id="IPR013249">
    <property type="entry name" value="RNA_pol_sigma70_r4_t2"/>
</dbReference>
<dbReference type="NCBIfam" id="TIGR02937">
    <property type="entry name" value="sigma70-ECF"/>
    <property type="match status" value="1"/>
</dbReference>
<dbReference type="Pfam" id="PF04542">
    <property type="entry name" value="Sigma70_r2"/>
    <property type="match status" value="1"/>
</dbReference>
<dbReference type="CDD" id="cd06171">
    <property type="entry name" value="Sigma70_r4"/>
    <property type="match status" value="1"/>
</dbReference>
<dbReference type="GO" id="GO:0003677">
    <property type="term" value="F:DNA binding"/>
    <property type="evidence" value="ECO:0007669"/>
    <property type="project" value="UniProtKB-KW"/>
</dbReference>
<evidence type="ECO:0000259" key="6">
    <source>
        <dbReference type="Pfam" id="PF04542"/>
    </source>
</evidence>
<evidence type="ECO:0000313" key="8">
    <source>
        <dbReference type="EMBL" id="ATC63763.1"/>
    </source>
</evidence>
<dbReference type="Pfam" id="PF08281">
    <property type="entry name" value="Sigma70_r4_2"/>
    <property type="match status" value="1"/>
</dbReference>
<dbReference type="InterPro" id="IPR013324">
    <property type="entry name" value="RNA_pol_sigma_r3/r4-like"/>
</dbReference>
<dbReference type="Gene3D" id="1.10.10.10">
    <property type="entry name" value="Winged helix-like DNA-binding domain superfamily/Winged helix DNA-binding domain"/>
    <property type="match status" value="1"/>
</dbReference>
<dbReference type="OrthoDB" id="9784984at2"/>
<dbReference type="InterPro" id="IPR036388">
    <property type="entry name" value="WH-like_DNA-bd_sf"/>
</dbReference>
<keyword evidence="2" id="KW-0805">Transcription regulation</keyword>
<dbReference type="GO" id="GO:0006352">
    <property type="term" value="P:DNA-templated transcription initiation"/>
    <property type="evidence" value="ECO:0007669"/>
    <property type="project" value="InterPro"/>
</dbReference>
<sequence>MFLHRSERKARRAWWQAAETALLPLCGWENCLQLRGGSRVLRMNDEPHVQTSTAGPLTPADFTAFMRSYQDMVYSTAARLTGNQAQAEDISQEVFLKAYERFDMLSVSPTAGGWLKTVATNLSLNHLQRYRNRWRFFSEFARDDGGEREDGPVEFPSLENFQDGIDQSEKRAWIERALAELPEHQRVPLVLFHFEEMSYEEIAKRLRISLAKLKTDVLRGRAALARELMKSAAPHEPFNA</sequence>
<dbReference type="InterPro" id="IPR013325">
    <property type="entry name" value="RNA_pol_sigma_r2"/>
</dbReference>
<keyword evidence="5" id="KW-0804">Transcription</keyword>
<dbReference type="EMBL" id="CP023344">
    <property type="protein sequence ID" value="ATC63763.1"/>
    <property type="molecule type" value="Genomic_DNA"/>
</dbReference>
<dbReference type="SUPFAM" id="SSF88946">
    <property type="entry name" value="Sigma2 domain of RNA polymerase sigma factors"/>
    <property type="match status" value="1"/>
</dbReference>
<dbReference type="Gene3D" id="1.10.1740.10">
    <property type="match status" value="1"/>
</dbReference>
<dbReference type="GO" id="GO:0016987">
    <property type="term" value="F:sigma factor activity"/>
    <property type="evidence" value="ECO:0007669"/>
    <property type="project" value="UniProtKB-KW"/>
</dbReference>
<evidence type="ECO:0000313" key="9">
    <source>
        <dbReference type="Proteomes" id="UP000217265"/>
    </source>
</evidence>
<evidence type="ECO:0000256" key="1">
    <source>
        <dbReference type="ARBA" id="ARBA00010641"/>
    </source>
</evidence>
<dbReference type="SUPFAM" id="SSF88659">
    <property type="entry name" value="Sigma3 and sigma4 domains of RNA polymerase sigma factors"/>
    <property type="match status" value="1"/>
</dbReference>
<dbReference type="KEGG" id="vbh:CMV30_07245"/>
<dbReference type="PANTHER" id="PTHR43133:SF8">
    <property type="entry name" value="RNA POLYMERASE SIGMA FACTOR HI_1459-RELATED"/>
    <property type="match status" value="1"/>
</dbReference>
<dbReference type="InterPro" id="IPR007627">
    <property type="entry name" value="RNA_pol_sigma70_r2"/>
</dbReference>
<dbReference type="RefSeq" id="WP_096055395.1">
    <property type="nucleotide sequence ID" value="NZ_CP023344.1"/>
</dbReference>
<accession>A0A290Q5P4</accession>
<comment type="similarity">
    <text evidence="1">Belongs to the sigma-70 factor family. ECF subfamily.</text>
</comment>
<protein>
    <recommendedName>
        <fullName evidence="10">RNA polymerase subunit sigma-24</fullName>
    </recommendedName>
</protein>
<feature type="domain" description="RNA polymerase sigma-70 region 2" evidence="6">
    <location>
        <begin position="66"/>
        <end position="131"/>
    </location>
</feature>